<comment type="caution">
    <text evidence="2">The sequence shown here is derived from an EMBL/GenBank/DDBJ whole genome shotgun (WGS) entry which is preliminary data.</text>
</comment>
<reference evidence="2" key="1">
    <citation type="submission" date="2020-09" db="EMBL/GenBank/DDBJ databases">
        <authorList>
            <person name="Kikuchi T."/>
        </authorList>
    </citation>
    <scope>NUCLEOTIDE SEQUENCE</scope>
    <source>
        <strain evidence="2">SH1</strain>
    </source>
</reference>
<dbReference type="EMBL" id="CAJFDH010000002">
    <property type="protein sequence ID" value="CAD5210770.1"/>
    <property type="molecule type" value="Genomic_DNA"/>
</dbReference>
<dbReference type="EMBL" id="CAJFCW020000002">
    <property type="protein sequence ID" value="CAG9092038.1"/>
    <property type="molecule type" value="Genomic_DNA"/>
</dbReference>
<evidence type="ECO:0000313" key="2">
    <source>
        <dbReference type="EMBL" id="CAD5210770.1"/>
    </source>
</evidence>
<protein>
    <submittedName>
        <fullName evidence="2">Uncharacterized protein</fullName>
    </submittedName>
</protein>
<gene>
    <name evidence="2" type="ORF">BOKJ2_LOCUS3360</name>
</gene>
<dbReference type="Proteomes" id="UP000783686">
    <property type="component" value="Unassembled WGS sequence"/>
</dbReference>
<sequence length="101" mass="11218">MRFLIVLFFIVLVVVAQSPKKECTDGMEKAATALALVVKKDKMRHQIVDKVWELVKNECEAKHVCDQPCSQGIFACLDKQYDSTEVVVSPENCCGGCPGQK</sequence>
<name>A0A811K5X8_9BILA</name>
<organism evidence="2 3">
    <name type="scientific">Bursaphelenchus okinawaensis</name>
    <dbReference type="NCBI Taxonomy" id="465554"/>
    <lineage>
        <taxon>Eukaryota</taxon>
        <taxon>Metazoa</taxon>
        <taxon>Ecdysozoa</taxon>
        <taxon>Nematoda</taxon>
        <taxon>Chromadorea</taxon>
        <taxon>Rhabditida</taxon>
        <taxon>Tylenchina</taxon>
        <taxon>Tylenchomorpha</taxon>
        <taxon>Aphelenchoidea</taxon>
        <taxon>Aphelenchoididae</taxon>
        <taxon>Bursaphelenchus</taxon>
    </lineage>
</organism>
<proteinExistence type="predicted"/>
<evidence type="ECO:0000313" key="3">
    <source>
        <dbReference type="Proteomes" id="UP000614601"/>
    </source>
</evidence>
<feature type="chain" id="PRO_5035681464" evidence="1">
    <location>
        <begin position="17"/>
        <end position="101"/>
    </location>
</feature>
<dbReference type="AlphaFoldDB" id="A0A811K5X8"/>
<evidence type="ECO:0000256" key="1">
    <source>
        <dbReference type="SAM" id="SignalP"/>
    </source>
</evidence>
<dbReference type="Proteomes" id="UP000614601">
    <property type="component" value="Unassembled WGS sequence"/>
</dbReference>
<accession>A0A811K5X8</accession>
<keyword evidence="1" id="KW-0732">Signal</keyword>
<feature type="signal peptide" evidence="1">
    <location>
        <begin position="1"/>
        <end position="16"/>
    </location>
</feature>
<keyword evidence="3" id="KW-1185">Reference proteome</keyword>